<dbReference type="InterPro" id="IPR036135">
    <property type="entry name" value="MoeA_linker/N_sf"/>
</dbReference>
<dbReference type="PANTHER" id="PTHR10192:SF5">
    <property type="entry name" value="GEPHYRIN"/>
    <property type="match status" value="1"/>
</dbReference>
<dbReference type="GO" id="GO:0006777">
    <property type="term" value="P:Mo-molybdopterin cofactor biosynthetic process"/>
    <property type="evidence" value="ECO:0007669"/>
    <property type="project" value="UniProtKB-KW"/>
</dbReference>
<dbReference type="Pfam" id="PF03454">
    <property type="entry name" value="MoeA_C"/>
    <property type="match status" value="1"/>
</dbReference>
<dbReference type="PANTHER" id="PTHR10192">
    <property type="entry name" value="MOLYBDOPTERIN BIOSYNTHESIS PROTEIN"/>
    <property type="match status" value="1"/>
</dbReference>
<dbReference type="EMBL" id="CAADRN010000290">
    <property type="protein sequence ID" value="VFU17204.1"/>
    <property type="molecule type" value="Genomic_DNA"/>
</dbReference>
<evidence type="ECO:0000256" key="1">
    <source>
        <dbReference type="ARBA" id="ARBA00005046"/>
    </source>
</evidence>
<dbReference type="GO" id="GO:0005829">
    <property type="term" value="C:cytosol"/>
    <property type="evidence" value="ECO:0007669"/>
    <property type="project" value="TreeGrafter"/>
</dbReference>
<dbReference type="UniPathway" id="UPA00344"/>
<evidence type="ECO:0000256" key="2">
    <source>
        <dbReference type="ARBA" id="ARBA00023150"/>
    </source>
</evidence>
<dbReference type="InterPro" id="IPR036425">
    <property type="entry name" value="MoaB/Mog-like_dom_sf"/>
</dbReference>
<dbReference type="InterPro" id="IPR036688">
    <property type="entry name" value="MoeA_C_domain_IV_sf"/>
</dbReference>
<keyword evidence="2" id="KW-0501">Molybdenum cofactor biosynthesis</keyword>
<dbReference type="FunFam" id="2.170.190.11:FF:000001">
    <property type="entry name" value="Molybdopterin molybdenumtransferase"/>
    <property type="match status" value="1"/>
</dbReference>
<reference evidence="4" key="1">
    <citation type="submission" date="2019-03" db="EMBL/GenBank/DDBJ databases">
        <authorList>
            <person name="Hao L."/>
        </authorList>
    </citation>
    <scope>NUCLEOTIDE SEQUENCE</scope>
</reference>
<comment type="pathway">
    <text evidence="1">Cofactor biosynthesis; molybdopterin biosynthesis.</text>
</comment>
<gene>
    <name evidence="4" type="primary">MoeA</name>
    <name evidence="4" type="ORF">SCFA_360006</name>
</gene>
<protein>
    <submittedName>
        <fullName evidence="4">Molybdopterin biosynthesis enzyme</fullName>
    </submittedName>
</protein>
<name>A0A485M4K1_9ZZZZ</name>
<dbReference type="SUPFAM" id="SSF63867">
    <property type="entry name" value="MoeA C-terminal domain-like"/>
    <property type="match status" value="1"/>
</dbReference>
<dbReference type="CDD" id="cd00887">
    <property type="entry name" value="MoeA"/>
    <property type="match status" value="1"/>
</dbReference>
<dbReference type="Gene3D" id="3.40.980.10">
    <property type="entry name" value="MoaB/Mog-like domain"/>
    <property type="match status" value="1"/>
</dbReference>
<evidence type="ECO:0000259" key="3">
    <source>
        <dbReference type="SMART" id="SM00852"/>
    </source>
</evidence>
<dbReference type="NCBIfam" id="TIGR00177">
    <property type="entry name" value="molyb_syn"/>
    <property type="match status" value="1"/>
</dbReference>
<dbReference type="SUPFAM" id="SSF63882">
    <property type="entry name" value="MoeA N-terminal region -like"/>
    <property type="match status" value="1"/>
</dbReference>
<organism evidence="4">
    <name type="scientific">anaerobic digester metagenome</name>
    <dbReference type="NCBI Taxonomy" id="1263854"/>
    <lineage>
        <taxon>unclassified sequences</taxon>
        <taxon>metagenomes</taxon>
        <taxon>ecological metagenomes</taxon>
    </lineage>
</organism>
<dbReference type="Gene3D" id="2.170.190.11">
    <property type="entry name" value="Molybdopterin biosynthesis moea protein, domain 3"/>
    <property type="match status" value="1"/>
</dbReference>
<dbReference type="InterPro" id="IPR005111">
    <property type="entry name" value="MoeA_C_domain_IV"/>
</dbReference>
<dbReference type="AlphaFoldDB" id="A0A485M4K1"/>
<proteinExistence type="predicted"/>
<dbReference type="Gene3D" id="2.40.340.10">
    <property type="entry name" value="MoeA, C-terminal, domain IV"/>
    <property type="match status" value="1"/>
</dbReference>
<dbReference type="Pfam" id="PF00994">
    <property type="entry name" value="MoCF_biosynth"/>
    <property type="match status" value="1"/>
</dbReference>
<dbReference type="NCBIfam" id="NF045515">
    <property type="entry name" value="Glp_gephyrin"/>
    <property type="match status" value="1"/>
</dbReference>
<sequence length="413" mass="43840">MAELFKVLTIEAARSLLSEYLPLKIPGQKVPMLESLDRRLAADVIAFQDVPGFTRSTMDGYAVRARDTYGASEGMPAYLDVCGEIPMGQEPRGGVKAGQCWRIATGGMLPDGADAVVIVEYTEELDRHTIGITRPVAPGDNVVRRGEDISEGTAALPAGHRIRPQDLGLLSSIGVMEVAVVQPVRVGIISTGDELVSPDQNPAPGQVRDINSYTLYGAVQSWGGAPRLYGIVRDNEKDLRETLERCLKENDIALLSGGSSVGTRDVASKVIDSLGKPGVLFHGLSIKPGKPVVGAVVGSKPVFGLPGHPASAMVVFDLLVAPLVQKGSYSANLEEIQLEFPLRAIITRSLHSASGRVDFIRVKLSFCEGRLYAEPVLGKSGLIGTLVKADGLARIPAGKEGVEAGEAVDVKLF</sequence>
<dbReference type="Gene3D" id="3.90.105.10">
    <property type="entry name" value="Molybdopterin biosynthesis moea protein, domain 2"/>
    <property type="match status" value="1"/>
</dbReference>
<dbReference type="SMART" id="SM00852">
    <property type="entry name" value="MoCF_biosynth"/>
    <property type="match status" value="1"/>
</dbReference>
<dbReference type="GO" id="GO:0061599">
    <property type="term" value="F:molybdopterin molybdotransferase activity"/>
    <property type="evidence" value="ECO:0007669"/>
    <property type="project" value="TreeGrafter"/>
</dbReference>
<evidence type="ECO:0000313" key="4">
    <source>
        <dbReference type="EMBL" id="VFU17204.1"/>
    </source>
</evidence>
<accession>A0A485M4K1</accession>
<dbReference type="SUPFAM" id="SSF53218">
    <property type="entry name" value="Molybdenum cofactor biosynthesis proteins"/>
    <property type="match status" value="1"/>
</dbReference>
<dbReference type="Pfam" id="PF03453">
    <property type="entry name" value="MoeA_N"/>
    <property type="match status" value="1"/>
</dbReference>
<dbReference type="InterPro" id="IPR001453">
    <property type="entry name" value="MoaB/Mog_dom"/>
</dbReference>
<dbReference type="InterPro" id="IPR038987">
    <property type="entry name" value="MoeA-like"/>
</dbReference>
<dbReference type="InterPro" id="IPR005110">
    <property type="entry name" value="MoeA_linker/N"/>
</dbReference>
<feature type="domain" description="MoaB/Mog" evidence="3">
    <location>
        <begin position="187"/>
        <end position="326"/>
    </location>
</feature>